<evidence type="ECO:0000313" key="3">
    <source>
        <dbReference type="EMBL" id="GHG47058.1"/>
    </source>
</evidence>
<sequence length="301" mass="32382">MTGNTLGIGELARRTGVPVRTIRFYCDEGVLEPVRSAGGHRRFDGPAIDRLTLVRRLRGLGLGLRPITDVLTGRRSLEEAVAAERTALDRELATLNWRRSVLRAVSEVAPADRAARLELLSAVEDGYSAHETLVRLWRPMTMGPIPPDTARMFLDMSAPRPPSQPTTGQVVAYAELVLLAADARLASSLAESTLAGHDRIADLGALHAEVGEACVQAAVRMAAGARPAPGPELDRFVAAHAAALGAADSPAFRRALNHRTAPDRTPRLRRYWHLAGEITGEEAPMGLAHTWLLDALNTSVA</sequence>
<comment type="caution">
    <text evidence="3">The sequence shown here is derived from an EMBL/GenBank/DDBJ whole genome shotgun (WGS) entry which is preliminary data.</text>
</comment>
<dbReference type="CDD" id="cd04761">
    <property type="entry name" value="HTH_MerR-SF"/>
    <property type="match status" value="1"/>
</dbReference>
<dbReference type="EMBL" id="BNAW01000067">
    <property type="protein sequence ID" value="GHG47058.1"/>
    <property type="molecule type" value="Genomic_DNA"/>
</dbReference>
<dbReference type="SUPFAM" id="SSF46955">
    <property type="entry name" value="Putative DNA-binding domain"/>
    <property type="match status" value="1"/>
</dbReference>
<dbReference type="PROSITE" id="PS50937">
    <property type="entry name" value="HTH_MERR_2"/>
    <property type="match status" value="1"/>
</dbReference>
<reference evidence="4" key="1">
    <citation type="journal article" date="2019" name="Int. J. Syst. Evol. Microbiol.">
        <title>The Global Catalogue of Microorganisms (GCM) 10K type strain sequencing project: providing services to taxonomists for standard genome sequencing and annotation.</title>
        <authorList>
            <consortium name="The Broad Institute Genomics Platform"/>
            <consortium name="The Broad Institute Genome Sequencing Center for Infectious Disease"/>
            <person name="Wu L."/>
            <person name="Ma J."/>
        </authorList>
    </citation>
    <scope>NUCLEOTIDE SEQUENCE [LARGE SCALE GENOMIC DNA]</scope>
    <source>
        <strain evidence="4">CGMCC 4.7680</strain>
    </source>
</reference>
<dbReference type="PANTHER" id="PTHR30204">
    <property type="entry name" value="REDOX-CYCLING DRUG-SENSING TRANSCRIPTIONAL ACTIVATOR SOXR"/>
    <property type="match status" value="1"/>
</dbReference>
<dbReference type="InterPro" id="IPR009061">
    <property type="entry name" value="DNA-bd_dom_put_sf"/>
</dbReference>
<dbReference type="RefSeq" id="WP_191316691.1">
    <property type="nucleotide sequence ID" value="NZ_BNAW01000067.1"/>
</dbReference>
<dbReference type="PRINTS" id="PR00040">
    <property type="entry name" value="HTHMERR"/>
</dbReference>
<evidence type="ECO:0000313" key="4">
    <source>
        <dbReference type="Proteomes" id="UP000649955"/>
    </source>
</evidence>
<accession>A0ABQ3KT89</accession>
<organism evidence="3 4">
    <name type="scientific">Amycolatopsis bullii</name>
    <dbReference type="NCBI Taxonomy" id="941987"/>
    <lineage>
        <taxon>Bacteria</taxon>
        <taxon>Bacillati</taxon>
        <taxon>Actinomycetota</taxon>
        <taxon>Actinomycetes</taxon>
        <taxon>Pseudonocardiales</taxon>
        <taxon>Pseudonocardiaceae</taxon>
        <taxon>Amycolatopsis</taxon>
    </lineage>
</organism>
<dbReference type="InterPro" id="IPR000551">
    <property type="entry name" value="MerR-type_HTH_dom"/>
</dbReference>
<dbReference type="PANTHER" id="PTHR30204:SF93">
    <property type="entry name" value="HTH MERR-TYPE DOMAIN-CONTAINING PROTEIN"/>
    <property type="match status" value="1"/>
</dbReference>
<evidence type="ECO:0000259" key="2">
    <source>
        <dbReference type="PROSITE" id="PS50937"/>
    </source>
</evidence>
<keyword evidence="4" id="KW-1185">Reference proteome</keyword>
<gene>
    <name evidence="3" type="ORF">GCM10017567_81860</name>
</gene>
<proteinExistence type="predicted"/>
<dbReference type="Pfam" id="PF13411">
    <property type="entry name" value="MerR_1"/>
    <property type="match status" value="1"/>
</dbReference>
<dbReference type="SMART" id="SM00422">
    <property type="entry name" value="HTH_MERR"/>
    <property type="match status" value="1"/>
</dbReference>
<dbReference type="Gene3D" id="1.10.1660.10">
    <property type="match status" value="1"/>
</dbReference>
<protein>
    <submittedName>
        <fullName evidence="3">MerR family transcriptional regulator</fullName>
    </submittedName>
</protein>
<dbReference type="InterPro" id="IPR047057">
    <property type="entry name" value="MerR_fam"/>
</dbReference>
<evidence type="ECO:0000256" key="1">
    <source>
        <dbReference type="ARBA" id="ARBA00023125"/>
    </source>
</evidence>
<keyword evidence="1" id="KW-0238">DNA-binding</keyword>
<dbReference type="Proteomes" id="UP000649955">
    <property type="component" value="Unassembled WGS sequence"/>
</dbReference>
<name>A0ABQ3KT89_9PSEU</name>
<feature type="domain" description="HTH merR-type" evidence="2">
    <location>
        <begin position="5"/>
        <end position="73"/>
    </location>
</feature>